<dbReference type="InterPro" id="IPR013656">
    <property type="entry name" value="PAS_4"/>
</dbReference>
<dbReference type="InterPro" id="IPR005467">
    <property type="entry name" value="His_kinase_dom"/>
</dbReference>
<feature type="domain" description="PAS" evidence="9">
    <location>
        <begin position="347"/>
        <end position="405"/>
    </location>
</feature>
<feature type="coiled-coil region" evidence="7">
    <location>
        <begin position="461"/>
        <end position="492"/>
    </location>
</feature>
<dbReference type="InterPro" id="IPR036890">
    <property type="entry name" value="HATPase_C_sf"/>
</dbReference>
<dbReference type="InterPro" id="IPR000014">
    <property type="entry name" value="PAS"/>
</dbReference>
<name>B9Z941_9NEIS</name>
<dbReference type="EMBL" id="ACIS01000017">
    <property type="protein sequence ID" value="EEG06684.1"/>
    <property type="molecule type" value="Genomic_DNA"/>
</dbReference>
<evidence type="ECO:0000256" key="1">
    <source>
        <dbReference type="ARBA" id="ARBA00000085"/>
    </source>
</evidence>
<dbReference type="InterPro" id="IPR004358">
    <property type="entry name" value="Sig_transdc_His_kin-like_C"/>
</dbReference>
<comment type="caution">
    <text evidence="10">The sequence shown here is derived from an EMBL/GenBank/DDBJ whole genome shotgun (WGS) entry which is preliminary data.</text>
</comment>
<dbReference type="Pfam" id="PF08448">
    <property type="entry name" value="PAS_4"/>
    <property type="match status" value="1"/>
</dbReference>
<feature type="domain" description="Histidine kinase" evidence="8">
    <location>
        <begin position="624"/>
        <end position="847"/>
    </location>
</feature>
<dbReference type="SUPFAM" id="SSF55785">
    <property type="entry name" value="PYP-like sensor domain (PAS domain)"/>
    <property type="match status" value="2"/>
</dbReference>
<keyword evidence="7" id="KW-0175">Coiled coil</keyword>
<dbReference type="SMART" id="SM00387">
    <property type="entry name" value="HATPase_c"/>
    <property type="match status" value="1"/>
</dbReference>
<evidence type="ECO:0000313" key="10">
    <source>
        <dbReference type="EMBL" id="EEG06684.1"/>
    </source>
</evidence>
<dbReference type="Gene3D" id="3.30.565.10">
    <property type="entry name" value="Histidine kinase-like ATPase, C-terminal domain"/>
    <property type="match status" value="1"/>
</dbReference>
<keyword evidence="4" id="KW-0808">Transferase</keyword>
<feature type="coiled-coil region" evidence="7">
    <location>
        <begin position="320"/>
        <end position="350"/>
    </location>
</feature>
<dbReference type="Pfam" id="PF02518">
    <property type="entry name" value="HATPase_c"/>
    <property type="match status" value="1"/>
</dbReference>
<dbReference type="CDD" id="cd00082">
    <property type="entry name" value="HisKA"/>
    <property type="match status" value="1"/>
</dbReference>
<dbReference type="Gene3D" id="3.30.450.20">
    <property type="entry name" value="PAS domain"/>
    <property type="match status" value="2"/>
</dbReference>
<dbReference type="Proteomes" id="UP000003165">
    <property type="component" value="Unassembled WGS sequence"/>
</dbReference>
<accession>B9Z941</accession>
<gene>
    <name evidence="10" type="ORF">FuraDRAFT_3878</name>
</gene>
<dbReference type="RefSeq" id="WP_008955895.1">
    <property type="nucleotide sequence ID" value="NZ_ACIS01000017.1"/>
</dbReference>
<evidence type="ECO:0000259" key="9">
    <source>
        <dbReference type="PROSITE" id="PS50112"/>
    </source>
</evidence>
<evidence type="ECO:0000259" key="8">
    <source>
        <dbReference type="PROSITE" id="PS50109"/>
    </source>
</evidence>
<dbReference type="SUPFAM" id="SSF47384">
    <property type="entry name" value="Homodimeric domain of signal transducing histidine kinase"/>
    <property type="match status" value="1"/>
</dbReference>
<organism evidence="10 11">
    <name type="scientific">Pseudogulbenkiania ferrooxidans 2002</name>
    <dbReference type="NCBI Taxonomy" id="279714"/>
    <lineage>
        <taxon>Bacteria</taxon>
        <taxon>Pseudomonadati</taxon>
        <taxon>Pseudomonadota</taxon>
        <taxon>Betaproteobacteria</taxon>
        <taxon>Neisseriales</taxon>
        <taxon>Chromobacteriaceae</taxon>
        <taxon>Pseudogulbenkiania</taxon>
    </lineage>
</organism>
<keyword evidence="11" id="KW-1185">Reference proteome</keyword>
<dbReference type="PRINTS" id="PR00344">
    <property type="entry name" value="BCTRLSENSOR"/>
</dbReference>
<dbReference type="Pfam" id="PF13188">
    <property type="entry name" value="PAS_8"/>
    <property type="match status" value="1"/>
</dbReference>
<dbReference type="GO" id="GO:0000155">
    <property type="term" value="F:phosphorelay sensor kinase activity"/>
    <property type="evidence" value="ECO:0007669"/>
    <property type="project" value="InterPro"/>
</dbReference>
<proteinExistence type="predicted"/>
<comment type="catalytic activity">
    <reaction evidence="1">
        <text>ATP + protein L-histidine = ADP + protein N-phospho-L-histidine.</text>
        <dbReference type="EC" id="2.7.13.3"/>
    </reaction>
</comment>
<dbReference type="Gene3D" id="1.10.287.130">
    <property type="match status" value="1"/>
</dbReference>
<keyword evidence="5 10" id="KW-0418">Kinase</keyword>
<dbReference type="Pfam" id="PF00512">
    <property type="entry name" value="HisKA"/>
    <property type="match status" value="1"/>
</dbReference>
<evidence type="ECO:0000256" key="5">
    <source>
        <dbReference type="ARBA" id="ARBA00022777"/>
    </source>
</evidence>
<dbReference type="SMART" id="SM00091">
    <property type="entry name" value="PAS"/>
    <property type="match status" value="2"/>
</dbReference>
<evidence type="ECO:0000256" key="6">
    <source>
        <dbReference type="ARBA" id="ARBA00023012"/>
    </source>
</evidence>
<dbReference type="PANTHER" id="PTHR43711">
    <property type="entry name" value="TWO-COMPONENT HISTIDINE KINASE"/>
    <property type="match status" value="1"/>
</dbReference>
<dbReference type="CDD" id="cd00130">
    <property type="entry name" value="PAS"/>
    <property type="match status" value="1"/>
</dbReference>
<sequence length="864" mass="95324" precursor="true">MRRITPPRLVLLTGLLLMLLLCGEAWLLADSRRQQQLEHDQASGRVWLQAVAWQLQARLDHARLLALQTNHDISPAGLDEWLGTLRQQDAGYTEVALVERITAAQRPALEARLGQPIRDRAGGQQPPAPPRPFYYVRLLLAGTPGSQQRIGVDLGARADWMPTFESALNTQRPRLHVTAAQPASPPRLDIVSPLPQQTRVLLLRLNPSALLNSPLTDGTAPVSQLRLVAWQEQQPGTPFLDSHPGHPLPTSAPLQARTLTLGGITLQYAVFAQRDPALALQDHDLLVLMLSAAGALCLLIYLYRLGHSNLQFRHALLVKHDQLMESNRSLHRQLDEHRRAEQALADSEARQRAILEASSDAILLLESDGTVRAANAAAARLIGRHDECLPHRPLASLFPDWVDPERHRPFGQIAAEHAGAPFEAQLRCEDGSRLPVELTLSQVDQPDDTCFLLVCRNIRQRKEQEAALLALKNTLEGQVEQQRQQLAALLDASPLAMAYVADHRFKQVNRAFLELFRLPAGDVVEQPTTQIFESIEQWQRLVRLLYGVLSQGQVCQQDLRLRDGDGGALWCQLYGKALDPALPGLGSVWIFQDISAQRATEAALREAKTLAEDTSRAKTEFLANMSHELRTPLHAILGFAEMGERRSASDNTPKQQHYFERIHRSGKRLLTLLNDLLDLAKMEVKRMEFQMMPQDLLRCVYEARDEMLPMAAKNGVDIILKADSLTLPAVFDPLRIGQVMRNLLANAIKVSPPGGVITVHVAPRADADGIDRVEVAVTDQGPGIADDEREPIFDKFVQGSATKTGAGGSGLGLSICREIVLAHDGEISAGNADGGGAIFRFILPRWPRPAPLGTEHDGTHATLG</sequence>
<dbReference type="AlphaFoldDB" id="B9Z941"/>
<dbReference type="FunFam" id="1.10.287.130:FF:000001">
    <property type="entry name" value="Two-component sensor histidine kinase"/>
    <property type="match status" value="1"/>
</dbReference>
<evidence type="ECO:0000313" key="11">
    <source>
        <dbReference type="Proteomes" id="UP000003165"/>
    </source>
</evidence>
<dbReference type="eggNOG" id="COG2205">
    <property type="taxonomic scope" value="Bacteria"/>
</dbReference>
<dbReference type="InterPro" id="IPR036097">
    <property type="entry name" value="HisK_dim/P_sf"/>
</dbReference>
<evidence type="ECO:0000256" key="2">
    <source>
        <dbReference type="ARBA" id="ARBA00012438"/>
    </source>
</evidence>
<dbReference type="InterPro" id="IPR035965">
    <property type="entry name" value="PAS-like_dom_sf"/>
</dbReference>
<dbReference type="InterPro" id="IPR042240">
    <property type="entry name" value="CHASE_sf"/>
</dbReference>
<evidence type="ECO:0000256" key="7">
    <source>
        <dbReference type="SAM" id="Coils"/>
    </source>
</evidence>
<evidence type="ECO:0000256" key="3">
    <source>
        <dbReference type="ARBA" id="ARBA00022553"/>
    </source>
</evidence>
<dbReference type="Gene3D" id="3.30.450.350">
    <property type="entry name" value="CHASE domain"/>
    <property type="match status" value="1"/>
</dbReference>
<dbReference type="EC" id="2.7.13.3" evidence="2"/>
<dbReference type="SUPFAM" id="SSF55874">
    <property type="entry name" value="ATPase domain of HSP90 chaperone/DNA topoisomerase II/histidine kinase"/>
    <property type="match status" value="1"/>
</dbReference>
<dbReference type="NCBIfam" id="TIGR00229">
    <property type="entry name" value="sensory_box"/>
    <property type="match status" value="2"/>
</dbReference>
<keyword evidence="6" id="KW-0902">Two-component regulatory system</keyword>
<keyword evidence="3" id="KW-0597">Phosphoprotein</keyword>
<dbReference type="PROSITE" id="PS50112">
    <property type="entry name" value="PAS"/>
    <property type="match status" value="1"/>
</dbReference>
<dbReference type="PANTHER" id="PTHR43711:SF1">
    <property type="entry name" value="HISTIDINE KINASE 1"/>
    <property type="match status" value="1"/>
</dbReference>
<dbReference type="InterPro" id="IPR003594">
    <property type="entry name" value="HATPase_dom"/>
</dbReference>
<dbReference type="InterPro" id="IPR003661">
    <property type="entry name" value="HisK_dim/P_dom"/>
</dbReference>
<dbReference type="SMART" id="SM00388">
    <property type="entry name" value="HisKA"/>
    <property type="match status" value="1"/>
</dbReference>
<protein>
    <recommendedName>
        <fullName evidence="2">histidine kinase</fullName>
        <ecNumber evidence="2">2.7.13.3</ecNumber>
    </recommendedName>
</protein>
<evidence type="ECO:0000256" key="4">
    <source>
        <dbReference type="ARBA" id="ARBA00022679"/>
    </source>
</evidence>
<dbReference type="InterPro" id="IPR050736">
    <property type="entry name" value="Sensor_HK_Regulatory"/>
</dbReference>
<reference evidence="10 11" key="1">
    <citation type="submission" date="2009-02" db="EMBL/GenBank/DDBJ databases">
        <title>Sequencing of the draft genome and assembly of Lutiella nitroferrum 2002.</title>
        <authorList>
            <consortium name="US DOE Joint Genome Institute (JGI-PGF)"/>
            <person name="Lucas S."/>
            <person name="Copeland A."/>
            <person name="Lapidus A."/>
            <person name="Glavina del Rio T."/>
            <person name="Tice H."/>
            <person name="Bruce D."/>
            <person name="Goodwin L."/>
            <person name="Pitluck S."/>
            <person name="Larimer F."/>
            <person name="Land M.L."/>
            <person name="Hauser L."/>
            <person name="Coates J.D."/>
        </authorList>
    </citation>
    <scope>NUCLEOTIDE SEQUENCE [LARGE SCALE GENOMIC DNA]</scope>
    <source>
        <strain evidence="10 11">2002</strain>
    </source>
</reference>
<dbReference type="PROSITE" id="PS50109">
    <property type="entry name" value="HIS_KIN"/>
    <property type="match status" value="1"/>
</dbReference>